<evidence type="ECO:0000313" key="5">
    <source>
        <dbReference type="EMBL" id="CTQ48301.1"/>
    </source>
</evidence>
<keyword evidence="2" id="KW-0067">ATP-binding</keyword>
<dbReference type="AlphaFoldDB" id="A0A0M6YD65"/>
<dbReference type="PROSITE" id="PS51459">
    <property type="entry name" value="FIDO"/>
    <property type="match status" value="1"/>
</dbReference>
<evidence type="ECO:0000256" key="1">
    <source>
        <dbReference type="PIRSR" id="PIRSR640198-1"/>
    </source>
</evidence>
<feature type="domain" description="Fido" evidence="4">
    <location>
        <begin position="54"/>
        <end position="198"/>
    </location>
</feature>
<evidence type="ECO:0000256" key="3">
    <source>
        <dbReference type="SAM" id="MobiDB-lite"/>
    </source>
</evidence>
<dbReference type="STRING" id="420998.JDO7802_00303"/>
<name>A0A0M6YD65_9RHOB</name>
<dbReference type="InterPro" id="IPR040198">
    <property type="entry name" value="Fido_containing"/>
</dbReference>
<dbReference type="PANTHER" id="PTHR13504">
    <property type="entry name" value="FIDO DOMAIN-CONTAINING PROTEIN DDB_G0283145"/>
    <property type="match status" value="1"/>
</dbReference>
<dbReference type="RefSeq" id="WP_083480960.1">
    <property type="nucleotide sequence ID" value="NZ_CXSU01000005.1"/>
</dbReference>
<feature type="active site" evidence="1">
    <location>
        <position position="132"/>
    </location>
</feature>
<feature type="region of interest" description="Disordered" evidence="3">
    <location>
        <begin position="1"/>
        <end position="20"/>
    </location>
</feature>
<proteinExistence type="predicted"/>
<keyword evidence="6" id="KW-1185">Reference proteome</keyword>
<dbReference type="Gene3D" id="1.10.3290.10">
    <property type="entry name" value="Fido-like domain"/>
    <property type="match status" value="1"/>
</dbReference>
<keyword evidence="2" id="KW-0547">Nucleotide-binding</keyword>
<sequence length="223" mass="25152">MVDEQRVRHSEAEEAAVVDSDLERATREAANSLLQAERVRNCVLDALDGQPFKLRPSRILDLNRVAIDGLDAYAGNFRPAGIKIGESKHIPPEGHLVPEFVEELCDYVNENWEKRTAIHLASFVMWRLNWIHPFTDGNGRTSRATSYLVLCVKLGMLLPGSQSIPEQIVANRRPYYNALEGADRRHEALGSFPENIVEKMEELMSGMLAEQLRNTHQHANGAR</sequence>
<protein>
    <submittedName>
        <fullName evidence="5">Mobile mystery protein B</fullName>
    </submittedName>
</protein>
<feature type="binding site" evidence="2">
    <location>
        <begin position="136"/>
        <end position="143"/>
    </location>
    <ligand>
        <name>ATP</name>
        <dbReference type="ChEBI" id="CHEBI:30616"/>
    </ligand>
</feature>
<dbReference type="GO" id="GO:0005524">
    <property type="term" value="F:ATP binding"/>
    <property type="evidence" value="ECO:0007669"/>
    <property type="project" value="UniProtKB-KW"/>
</dbReference>
<dbReference type="PANTHER" id="PTHR13504:SF38">
    <property type="entry name" value="FIDO DOMAIN-CONTAINING PROTEIN"/>
    <property type="match status" value="1"/>
</dbReference>
<dbReference type="EMBL" id="CXSU01000005">
    <property type="protein sequence ID" value="CTQ48301.1"/>
    <property type="molecule type" value="Genomic_DNA"/>
</dbReference>
<reference evidence="5 6" key="1">
    <citation type="submission" date="2015-07" db="EMBL/GenBank/DDBJ databases">
        <authorList>
            <person name="Noorani M."/>
        </authorList>
    </citation>
    <scope>NUCLEOTIDE SEQUENCE [LARGE SCALE GENOMIC DNA]</scope>
    <source>
        <strain evidence="5 6">CECT 7802</strain>
    </source>
</reference>
<organism evidence="5 6">
    <name type="scientific">Jannaschia donghaensis</name>
    <dbReference type="NCBI Taxonomy" id="420998"/>
    <lineage>
        <taxon>Bacteria</taxon>
        <taxon>Pseudomonadati</taxon>
        <taxon>Pseudomonadota</taxon>
        <taxon>Alphaproteobacteria</taxon>
        <taxon>Rhodobacterales</taxon>
        <taxon>Roseobacteraceae</taxon>
        <taxon>Jannaschia</taxon>
    </lineage>
</organism>
<dbReference type="InterPro" id="IPR003812">
    <property type="entry name" value="Fido"/>
</dbReference>
<dbReference type="InterPro" id="IPR036597">
    <property type="entry name" value="Fido-like_dom_sf"/>
</dbReference>
<evidence type="ECO:0000313" key="6">
    <source>
        <dbReference type="Proteomes" id="UP000049222"/>
    </source>
</evidence>
<dbReference type="Pfam" id="PF02661">
    <property type="entry name" value="Fic"/>
    <property type="match status" value="1"/>
</dbReference>
<dbReference type="OrthoDB" id="9813719at2"/>
<accession>A0A0M6YD65</accession>
<evidence type="ECO:0000259" key="4">
    <source>
        <dbReference type="PROSITE" id="PS51459"/>
    </source>
</evidence>
<evidence type="ECO:0000256" key="2">
    <source>
        <dbReference type="PIRSR" id="PIRSR640198-2"/>
    </source>
</evidence>
<dbReference type="Proteomes" id="UP000049222">
    <property type="component" value="Unassembled WGS sequence"/>
</dbReference>
<feature type="compositionally biased region" description="Basic and acidic residues" evidence="3">
    <location>
        <begin position="1"/>
        <end position="12"/>
    </location>
</feature>
<gene>
    <name evidence="5" type="ORF">JDO7802_00303</name>
</gene>
<dbReference type="SUPFAM" id="SSF140931">
    <property type="entry name" value="Fic-like"/>
    <property type="match status" value="1"/>
</dbReference>